<dbReference type="EMBL" id="CM051394">
    <property type="protein sequence ID" value="KAJ4728840.1"/>
    <property type="molecule type" value="Genomic_DNA"/>
</dbReference>
<reference evidence="1 2" key="1">
    <citation type="journal article" date="2023" name="Science">
        <title>Complex scaffold remodeling in plant triterpene biosynthesis.</title>
        <authorList>
            <person name="De La Pena R."/>
            <person name="Hodgson H."/>
            <person name="Liu J.C."/>
            <person name="Stephenson M.J."/>
            <person name="Martin A.C."/>
            <person name="Owen C."/>
            <person name="Harkess A."/>
            <person name="Leebens-Mack J."/>
            <person name="Jimenez L.E."/>
            <person name="Osbourn A."/>
            <person name="Sattely E.S."/>
        </authorList>
    </citation>
    <scope>NUCLEOTIDE SEQUENCE [LARGE SCALE GENOMIC DNA]</scope>
    <source>
        <strain evidence="2">cv. JPN11</strain>
        <tissue evidence="1">Leaf</tissue>
    </source>
</reference>
<organism evidence="1 2">
    <name type="scientific">Melia azedarach</name>
    <name type="common">Chinaberry tree</name>
    <dbReference type="NCBI Taxonomy" id="155640"/>
    <lineage>
        <taxon>Eukaryota</taxon>
        <taxon>Viridiplantae</taxon>
        <taxon>Streptophyta</taxon>
        <taxon>Embryophyta</taxon>
        <taxon>Tracheophyta</taxon>
        <taxon>Spermatophyta</taxon>
        <taxon>Magnoliopsida</taxon>
        <taxon>eudicotyledons</taxon>
        <taxon>Gunneridae</taxon>
        <taxon>Pentapetalae</taxon>
        <taxon>rosids</taxon>
        <taxon>malvids</taxon>
        <taxon>Sapindales</taxon>
        <taxon>Meliaceae</taxon>
        <taxon>Melia</taxon>
    </lineage>
</organism>
<comment type="caution">
    <text evidence="1">The sequence shown here is derived from an EMBL/GenBank/DDBJ whole genome shotgun (WGS) entry which is preliminary data.</text>
</comment>
<evidence type="ECO:0000313" key="2">
    <source>
        <dbReference type="Proteomes" id="UP001164539"/>
    </source>
</evidence>
<protein>
    <submittedName>
        <fullName evidence="1">Pseudouridine synthase</fullName>
    </submittedName>
</protein>
<name>A0ACC1YYR2_MELAZ</name>
<proteinExistence type="predicted"/>
<keyword evidence="2" id="KW-1185">Reference proteome</keyword>
<dbReference type="Proteomes" id="UP001164539">
    <property type="component" value="Chromosome 1"/>
</dbReference>
<sequence>MKRRREADNAASDSNRSMEIVWQTPANPPEKHDYIFRDGRRHVRPYYFEFICHVKNRWAGKTIVDLFAEEFKGRPYEYYVSAVKCGRIQVDGEMVPVSYIVKSSQKISHFLHRHEPPVMAMDVSILQKEPDVLTICKPPSVPVHPCGQYRKNTIVGILQAEHGLAPLFPIHRLDRLVSGLLILARNASKADVFRQQIEGGKVKKLYVARVIGVFPEGEQVVDANINYNAKAGKSTAEVGDSGGDMPSKGKTACTKFTRISTNGTHSIVSCEPVTGRTHQIRVHLQYAGHPIANDILYLSEHDTDRSTEGMGADRAAGYSHQSLTSSSPEIFFDKTENSIEDFSIDPMCTNCPNLTPKGYEGHEEGLWLHCVRYSGPGWIYECPYPDWASLNQKKGISGILKIL</sequence>
<accession>A0ACC1YYR2</accession>
<gene>
    <name evidence="1" type="ORF">OWV82_001713</name>
</gene>
<evidence type="ECO:0000313" key="1">
    <source>
        <dbReference type="EMBL" id="KAJ4728840.1"/>
    </source>
</evidence>